<sequence length="465" mass="47367">MQSTTLALRPRLLRISRPAAVPAPRRVAVVKASVCNSADRRAALGAAFVSGVALFGSPTIAAPLSEPVASTVSVVTTPSPASAPQLGPGAEAPKLQPAAPLTPAATPSLQDPKVLGGAAAAVVVIAGLAVAGQNQGGDEAEGESAVGVSTETVKKVKKTKKQDLSQLKKAEEALKAEYDKLEALKADAAEVSASLVSATTALEAARAECSKAMAAATEGEAGAGAAAKALSKAQKSLQALSGRNPMQKFFGQLSGGPSEEDAQAALEKAQKQVAAASESSRTASVNDRQLWIKQYRAASAVEAARVIAAEKASAVDAQAGAVKAAEEAMDAVKVALGLSLPPLSGGITSEASLEERLTDRREWIAGYKAQGAPSPAPDATATGEATTFDATSSEAGFADRLQDRRAWIAGYKARNPAAVQKLEEAVGETGAGFASEAAFEDRLADRRAWVAAWKQRTGAKQVVNA</sequence>
<gene>
    <name evidence="3" type="ORF">TCHU04912_LOCUS20840</name>
</gene>
<dbReference type="EMBL" id="HBGG01040430">
    <property type="protein sequence ID" value="CAD9222941.1"/>
    <property type="molecule type" value="Transcribed_RNA"/>
</dbReference>
<reference evidence="3" key="1">
    <citation type="submission" date="2021-01" db="EMBL/GenBank/DDBJ databases">
        <authorList>
            <person name="Corre E."/>
            <person name="Pelletier E."/>
            <person name="Niang G."/>
            <person name="Scheremetjew M."/>
            <person name="Finn R."/>
            <person name="Kale V."/>
            <person name="Holt S."/>
            <person name="Cochrane G."/>
            <person name="Meng A."/>
            <person name="Brown T."/>
            <person name="Cohen L."/>
        </authorList>
    </citation>
    <scope>NUCLEOTIDE SEQUENCE</scope>
    <source>
        <strain evidence="3">PLY429</strain>
    </source>
</reference>
<accession>A0A7S1X9L9</accession>
<proteinExistence type="predicted"/>
<keyword evidence="1" id="KW-0175">Coiled coil</keyword>
<feature type="compositionally biased region" description="Low complexity" evidence="2">
    <location>
        <begin position="92"/>
        <end position="101"/>
    </location>
</feature>
<evidence type="ECO:0000313" key="3">
    <source>
        <dbReference type="EMBL" id="CAD9222941.1"/>
    </source>
</evidence>
<evidence type="ECO:0000256" key="2">
    <source>
        <dbReference type="SAM" id="MobiDB-lite"/>
    </source>
</evidence>
<protein>
    <submittedName>
        <fullName evidence="3">Uncharacterized protein</fullName>
    </submittedName>
</protein>
<organism evidence="3">
    <name type="scientific">Tetraselmis chuii</name>
    <dbReference type="NCBI Taxonomy" id="63592"/>
    <lineage>
        <taxon>Eukaryota</taxon>
        <taxon>Viridiplantae</taxon>
        <taxon>Chlorophyta</taxon>
        <taxon>core chlorophytes</taxon>
        <taxon>Chlorodendrophyceae</taxon>
        <taxon>Chlorodendrales</taxon>
        <taxon>Chlorodendraceae</taxon>
        <taxon>Tetraselmis</taxon>
    </lineage>
</organism>
<dbReference type="AlphaFoldDB" id="A0A7S1X9L9"/>
<feature type="region of interest" description="Disordered" evidence="2">
    <location>
        <begin position="78"/>
        <end position="101"/>
    </location>
</feature>
<evidence type="ECO:0000256" key="1">
    <source>
        <dbReference type="SAM" id="Coils"/>
    </source>
</evidence>
<name>A0A7S1X9L9_9CHLO</name>
<feature type="coiled-coil region" evidence="1">
    <location>
        <begin position="153"/>
        <end position="191"/>
    </location>
</feature>